<evidence type="ECO:0000256" key="7">
    <source>
        <dbReference type="ARBA" id="ARBA00022490"/>
    </source>
</evidence>
<gene>
    <name evidence="18" type="primary">gmhB</name>
    <name evidence="18" type="ORF">CAGGBEG34_700002</name>
</gene>
<evidence type="ECO:0000256" key="6">
    <source>
        <dbReference type="ARBA" id="ARBA00011245"/>
    </source>
</evidence>
<evidence type="ECO:0000256" key="16">
    <source>
        <dbReference type="PIRSR" id="PIRSR004682-3"/>
    </source>
</evidence>
<dbReference type="FunFam" id="3.40.50.1000:FF:000168">
    <property type="entry name" value="D,D-heptose 1,7-bisphosphate phosphatase"/>
    <property type="match status" value="1"/>
</dbReference>
<organism evidence="18 19">
    <name type="scientific">Candidatus Glomeribacter gigasporarum BEG34</name>
    <dbReference type="NCBI Taxonomy" id="1070319"/>
    <lineage>
        <taxon>Bacteria</taxon>
        <taxon>Pseudomonadati</taxon>
        <taxon>Pseudomonadota</taxon>
        <taxon>Betaproteobacteria</taxon>
        <taxon>Burkholderiales</taxon>
        <taxon>Burkholderiaceae</taxon>
        <taxon>Candidatus Glomeribacter</taxon>
    </lineage>
</organism>
<evidence type="ECO:0000256" key="2">
    <source>
        <dbReference type="ARBA" id="ARBA00001946"/>
    </source>
</evidence>
<evidence type="ECO:0000313" key="18">
    <source>
        <dbReference type="EMBL" id="CCD30281.1"/>
    </source>
</evidence>
<comment type="cofactor">
    <cofactor evidence="3 17">
        <name>Zn(2+)</name>
        <dbReference type="ChEBI" id="CHEBI:29105"/>
    </cofactor>
</comment>
<proteinExistence type="inferred from homology"/>
<evidence type="ECO:0000256" key="4">
    <source>
        <dbReference type="ARBA" id="ARBA00004496"/>
    </source>
</evidence>
<comment type="catalytic activity">
    <reaction evidence="1">
        <text>D-glycero-beta-D-manno-heptose 1,7-bisphosphate + H2O = D-glycero-beta-D-manno-heptose 1-phosphate + phosphate</text>
        <dbReference type="Rhea" id="RHEA:28518"/>
        <dbReference type="ChEBI" id="CHEBI:15377"/>
        <dbReference type="ChEBI" id="CHEBI:43474"/>
        <dbReference type="ChEBI" id="CHEBI:60208"/>
        <dbReference type="ChEBI" id="CHEBI:61593"/>
        <dbReference type="EC" id="3.1.3.82"/>
    </reaction>
</comment>
<comment type="similarity">
    <text evidence="13 14">Belongs to the gmhB family.</text>
</comment>
<keyword evidence="12 14" id="KW-0119">Carbohydrate metabolism</keyword>
<dbReference type="PANTHER" id="PTHR42891:SF1">
    <property type="entry name" value="D-GLYCERO-BETA-D-MANNO-HEPTOSE-1,7-BISPHOSPHATE 7-PHOSPHATASE"/>
    <property type="match status" value="1"/>
</dbReference>
<evidence type="ECO:0000256" key="1">
    <source>
        <dbReference type="ARBA" id="ARBA00001226"/>
    </source>
</evidence>
<evidence type="ECO:0000256" key="17">
    <source>
        <dbReference type="PIRSR" id="PIRSR004682-4"/>
    </source>
</evidence>
<feature type="binding site" evidence="17">
    <location>
        <position position="13"/>
    </location>
    <ligand>
        <name>Mg(2+)</name>
        <dbReference type="ChEBI" id="CHEBI:18420"/>
    </ligand>
</feature>
<dbReference type="RefSeq" id="WP_006683320.1">
    <property type="nucleotide sequence ID" value="NZ_CAFB01000092.1"/>
</dbReference>
<dbReference type="GO" id="GO:0005975">
    <property type="term" value="P:carbohydrate metabolic process"/>
    <property type="evidence" value="ECO:0007669"/>
    <property type="project" value="InterPro"/>
</dbReference>
<dbReference type="NCBIfam" id="TIGR01662">
    <property type="entry name" value="HAD-SF-IIIA"/>
    <property type="match status" value="1"/>
</dbReference>
<evidence type="ECO:0000256" key="12">
    <source>
        <dbReference type="ARBA" id="ARBA00023277"/>
    </source>
</evidence>
<reference evidence="18 19" key="1">
    <citation type="submission" date="2011-08" db="EMBL/GenBank/DDBJ databases">
        <title>The genome of the obligate endobacterium of an arbuscular mycorrhizal fungus reveals an interphylum network of nutritional interactions.</title>
        <authorList>
            <person name="Ghignone S."/>
            <person name="Salvioli A."/>
            <person name="Anca I."/>
            <person name="Lumini E."/>
            <person name="Ortu G."/>
            <person name="Petiti L."/>
            <person name="Cruveiller S."/>
            <person name="Bianciotto V."/>
            <person name="Piffanelli P."/>
            <person name="Lanfranco L."/>
            <person name="Bonfante P."/>
        </authorList>
    </citation>
    <scope>NUCLEOTIDE SEQUENCE [LARGE SCALE GENOMIC DNA]</scope>
    <source>
        <strain evidence="18 19">BEG34</strain>
    </source>
</reference>
<keyword evidence="9 14" id="KW-0378">Hydrolase</keyword>
<dbReference type="NCBIfam" id="TIGR01656">
    <property type="entry name" value="Histidinol-ppas"/>
    <property type="match status" value="1"/>
</dbReference>
<feature type="binding site" evidence="17">
    <location>
        <position position="130"/>
    </location>
    <ligand>
        <name>Mg(2+)</name>
        <dbReference type="ChEBI" id="CHEBI:18420"/>
    </ligand>
</feature>
<dbReference type="InterPro" id="IPR036412">
    <property type="entry name" value="HAD-like_sf"/>
</dbReference>
<dbReference type="EC" id="3.1.3.-" evidence="14"/>
<feature type="site" description="Contributes to substrate recognition" evidence="16">
    <location>
        <position position="104"/>
    </location>
</feature>
<dbReference type="SUPFAM" id="SSF56784">
    <property type="entry name" value="HAD-like"/>
    <property type="match status" value="1"/>
</dbReference>
<keyword evidence="19" id="KW-1185">Reference proteome</keyword>
<evidence type="ECO:0000256" key="14">
    <source>
        <dbReference type="PIRNR" id="PIRNR004682"/>
    </source>
</evidence>
<evidence type="ECO:0000313" key="19">
    <source>
        <dbReference type="Proteomes" id="UP000054051"/>
    </source>
</evidence>
<feature type="active site" description="Proton donor" evidence="15">
    <location>
        <position position="13"/>
    </location>
</feature>
<comment type="subcellular location">
    <subcellularLocation>
        <location evidence="4 14">Cytoplasm</location>
    </subcellularLocation>
</comment>
<dbReference type="AlphaFoldDB" id="G2JBX5"/>
<name>G2JBX5_9BURK</name>
<comment type="subunit">
    <text evidence="6">Monomer.</text>
</comment>
<feature type="site" description="Stabilizes the phosphoryl group" evidence="16">
    <location>
        <position position="54"/>
    </location>
</feature>
<keyword evidence="7 14" id="KW-0963">Cytoplasm</keyword>
<dbReference type="NCBIfam" id="NF006506">
    <property type="entry name" value="PRK08942.1"/>
    <property type="match status" value="1"/>
</dbReference>
<dbReference type="GO" id="GO:0046872">
    <property type="term" value="F:metal ion binding"/>
    <property type="evidence" value="ECO:0007669"/>
    <property type="project" value="UniProtKB-KW"/>
</dbReference>
<evidence type="ECO:0000256" key="13">
    <source>
        <dbReference type="ARBA" id="ARBA00061616"/>
    </source>
</evidence>
<keyword evidence="10 17" id="KW-0862">Zinc</keyword>
<dbReference type="GO" id="GO:0005737">
    <property type="term" value="C:cytoplasm"/>
    <property type="evidence" value="ECO:0007669"/>
    <property type="project" value="UniProtKB-SubCell"/>
</dbReference>
<dbReference type="InterPro" id="IPR004446">
    <property type="entry name" value="Heptose_bisP_phosphatase"/>
</dbReference>
<evidence type="ECO:0000256" key="3">
    <source>
        <dbReference type="ARBA" id="ARBA00001947"/>
    </source>
</evidence>
<feature type="site" description="Stabilizes the phosphoryl group" evidence="16">
    <location>
        <position position="105"/>
    </location>
</feature>
<evidence type="ECO:0000256" key="10">
    <source>
        <dbReference type="ARBA" id="ARBA00022833"/>
    </source>
</evidence>
<feature type="binding site" evidence="17">
    <location>
        <position position="11"/>
    </location>
    <ligand>
        <name>Mg(2+)</name>
        <dbReference type="ChEBI" id="CHEBI:18420"/>
    </ligand>
</feature>
<dbReference type="PANTHER" id="PTHR42891">
    <property type="entry name" value="D-GLYCERO-BETA-D-MANNO-HEPTOSE-1,7-BISPHOSPHATE 7-PHOSPHATASE"/>
    <property type="match status" value="1"/>
</dbReference>
<accession>G2JBX5</accession>
<dbReference type="Pfam" id="PF00702">
    <property type="entry name" value="Hydrolase"/>
    <property type="match status" value="1"/>
</dbReference>
<feature type="binding site" evidence="17">
    <location>
        <position position="101"/>
    </location>
    <ligand>
        <name>Zn(2+)</name>
        <dbReference type="ChEBI" id="CHEBI:29105"/>
    </ligand>
</feature>
<dbReference type="InterPro" id="IPR006549">
    <property type="entry name" value="HAD-SF_hydro_IIIA"/>
</dbReference>
<evidence type="ECO:0000256" key="15">
    <source>
        <dbReference type="PIRSR" id="PIRSR004682-1"/>
    </source>
</evidence>
<dbReference type="GO" id="GO:0034200">
    <property type="term" value="F:D-glycero-beta-D-manno-heptose 1,7-bisphosphate 7-phosphatase activity"/>
    <property type="evidence" value="ECO:0007669"/>
    <property type="project" value="UniProtKB-EC"/>
</dbReference>
<feature type="active site" description="Nucleophile" evidence="15">
    <location>
        <position position="11"/>
    </location>
</feature>
<evidence type="ECO:0000256" key="9">
    <source>
        <dbReference type="ARBA" id="ARBA00022801"/>
    </source>
</evidence>
<protein>
    <recommendedName>
        <fullName evidence="14">D,D-heptose 1,7-bisphosphate phosphatase</fullName>
        <ecNumber evidence="14">3.1.3.-</ecNumber>
    </recommendedName>
</protein>
<dbReference type="CDD" id="cd07503">
    <property type="entry name" value="HAD_HisB-N"/>
    <property type="match status" value="1"/>
</dbReference>
<keyword evidence="8 17" id="KW-0479">Metal-binding</keyword>
<dbReference type="Proteomes" id="UP000054051">
    <property type="component" value="Unassembled WGS sequence"/>
</dbReference>
<comment type="cofactor">
    <cofactor evidence="2 17">
        <name>Mg(2+)</name>
        <dbReference type="ChEBI" id="CHEBI:18420"/>
    </cofactor>
</comment>
<feature type="binding site" evidence="17">
    <location>
        <position position="95"/>
    </location>
    <ligand>
        <name>Zn(2+)</name>
        <dbReference type="ChEBI" id="CHEBI:29105"/>
    </ligand>
</feature>
<dbReference type="PIRSF" id="PIRSF004682">
    <property type="entry name" value="GmhB"/>
    <property type="match status" value="1"/>
</dbReference>
<comment type="caution">
    <text evidence="18">The sequence shown here is derived from an EMBL/GenBank/DDBJ whole genome shotgun (WGS) entry which is preliminary data.</text>
</comment>
<comment type="pathway">
    <text evidence="5">Nucleotide-sugar biosynthesis; ADP-L-glycero-beta-D-manno-heptose biosynthesis; ADP-L-glycero-beta-D-manno-heptose from D-glycero-beta-D-manno-heptose 7-phosphate: step 2/4.</text>
</comment>
<evidence type="ECO:0000256" key="11">
    <source>
        <dbReference type="ARBA" id="ARBA00022842"/>
    </source>
</evidence>
<sequence>MSAPHKLVILDRDGVINHDSESYIRSADEWQPINGSLNAIAQLNQAGYRVVVATNQSGVGRGLFSMSTLNQIHTKMHCEAEAVGAHIDAIFCCTHAPKDVCGCRKPKPGLLEMIVKRFGIDPAITPVVGDARRDLEAGAALHFPVHLVLTGKGRAALDAYQNADALPGHAQVHGNLAAFVSDFLFQPSIDETYA</sequence>
<dbReference type="eggNOG" id="COG0241">
    <property type="taxonomic scope" value="Bacteria"/>
</dbReference>
<dbReference type="Gene3D" id="3.40.50.1000">
    <property type="entry name" value="HAD superfamily/HAD-like"/>
    <property type="match status" value="1"/>
</dbReference>
<feature type="binding site" evidence="17">
    <location>
        <position position="103"/>
    </location>
    <ligand>
        <name>Zn(2+)</name>
        <dbReference type="ChEBI" id="CHEBI:29105"/>
    </ligand>
</feature>
<dbReference type="STRING" id="1070319.CAGGBEG34_700002"/>
<evidence type="ECO:0000256" key="8">
    <source>
        <dbReference type="ARBA" id="ARBA00022723"/>
    </source>
</evidence>
<feature type="binding site" evidence="17">
    <location>
        <position position="93"/>
    </location>
    <ligand>
        <name>Zn(2+)</name>
        <dbReference type="ChEBI" id="CHEBI:29105"/>
    </ligand>
</feature>
<dbReference type="InterPro" id="IPR006543">
    <property type="entry name" value="Histidinol-phos"/>
</dbReference>
<dbReference type="EMBL" id="CAFB01000092">
    <property type="protein sequence ID" value="CCD30281.1"/>
    <property type="molecule type" value="Genomic_DNA"/>
</dbReference>
<keyword evidence="11 17" id="KW-0460">Magnesium</keyword>
<evidence type="ECO:0000256" key="5">
    <source>
        <dbReference type="ARBA" id="ARBA00004708"/>
    </source>
</evidence>
<dbReference type="OrthoDB" id="9781367at2"/>
<dbReference type="InterPro" id="IPR023214">
    <property type="entry name" value="HAD_sf"/>
</dbReference>